<feature type="transmembrane region" description="Helical" evidence="17">
    <location>
        <begin position="161"/>
        <end position="182"/>
    </location>
</feature>
<evidence type="ECO:0000256" key="6">
    <source>
        <dbReference type="ARBA" id="ARBA00022679"/>
    </source>
</evidence>
<evidence type="ECO:0000256" key="4">
    <source>
        <dbReference type="ARBA" id="ARBA00022475"/>
    </source>
</evidence>
<dbReference type="PROSITE" id="PS50109">
    <property type="entry name" value="HIS_KIN"/>
    <property type="match status" value="1"/>
</dbReference>
<evidence type="ECO:0000256" key="2">
    <source>
        <dbReference type="ARBA" id="ARBA00004651"/>
    </source>
</evidence>
<feature type="domain" description="Histidine kinase" evidence="18">
    <location>
        <begin position="245"/>
        <end position="459"/>
    </location>
</feature>
<evidence type="ECO:0000256" key="1">
    <source>
        <dbReference type="ARBA" id="ARBA00000085"/>
    </source>
</evidence>
<keyword evidence="21" id="KW-1185">Reference proteome</keyword>
<dbReference type="SMART" id="SM00387">
    <property type="entry name" value="HATPase_c"/>
    <property type="match status" value="1"/>
</dbReference>
<dbReference type="SMART" id="SM00304">
    <property type="entry name" value="HAMP"/>
    <property type="match status" value="1"/>
</dbReference>
<dbReference type="PROSITE" id="PS50885">
    <property type="entry name" value="HAMP"/>
    <property type="match status" value="1"/>
</dbReference>
<evidence type="ECO:0000259" key="18">
    <source>
        <dbReference type="PROSITE" id="PS50109"/>
    </source>
</evidence>
<dbReference type="PANTHER" id="PTHR45528:SF11">
    <property type="entry name" value="HISTIDINE KINASE"/>
    <property type="match status" value="1"/>
</dbReference>
<accession>A0A0V8JN48</accession>
<evidence type="ECO:0000256" key="13">
    <source>
        <dbReference type="ARBA" id="ARBA00023026"/>
    </source>
</evidence>
<dbReference type="GO" id="GO:0005524">
    <property type="term" value="F:ATP binding"/>
    <property type="evidence" value="ECO:0007669"/>
    <property type="project" value="UniProtKB-KW"/>
</dbReference>
<dbReference type="InterPro" id="IPR003594">
    <property type="entry name" value="HATPase_dom"/>
</dbReference>
<dbReference type="Gene3D" id="1.10.287.130">
    <property type="match status" value="1"/>
</dbReference>
<dbReference type="InterPro" id="IPR003661">
    <property type="entry name" value="HisK_dim/P_dom"/>
</dbReference>
<evidence type="ECO:0000313" key="20">
    <source>
        <dbReference type="EMBL" id="KSU88317.1"/>
    </source>
</evidence>
<feature type="domain" description="HAMP" evidence="19">
    <location>
        <begin position="185"/>
        <end position="237"/>
    </location>
</feature>
<evidence type="ECO:0000256" key="9">
    <source>
        <dbReference type="ARBA" id="ARBA00022777"/>
    </source>
</evidence>
<dbReference type="CDD" id="cd06225">
    <property type="entry name" value="HAMP"/>
    <property type="match status" value="1"/>
</dbReference>
<organism evidence="20 21">
    <name type="scientific">Priestia veravalensis</name>
    <dbReference type="NCBI Taxonomy" id="1414648"/>
    <lineage>
        <taxon>Bacteria</taxon>
        <taxon>Bacillati</taxon>
        <taxon>Bacillota</taxon>
        <taxon>Bacilli</taxon>
        <taxon>Bacillales</taxon>
        <taxon>Bacillaceae</taxon>
        <taxon>Priestia</taxon>
    </lineage>
</organism>
<evidence type="ECO:0000256" key="17">
    <source>
        <dbReference type="SAM" id="Phobius"/>
    </source>
</evidence>
<reference evidence="20 21" key="1">
    <citation type="submission" date="2015-11" db="EMBL/GenBank/DDBJ databases">
        <title>Bacillus caseinolyticus sp nov.</title>
        <authorList>
            <person name="Dastager S.G."/>
            <person name="Mawlankar R."/>
        </authorList>
    </citation>
    <scope>NUCLEOTIDE SEQUENCE [LARGE SCALE GENOMIC DNA]</scope>
    <source>
        <strain evidence="20 21">SGD-V-76</strain>
    </source>
</reference>
<dbReference type="InterPro" id="IPR036890">
    <property type="entry name" value="HATPase_C_sf"/>
</dbReference>
<keyword evidence="11 17" id="KW-1133">Transmembrane helix</keyword>
<gene>
    <name evidence="20" type="ORF">AS180_08500</name>
</gene>
<comment type="function">
    <text evidence="15">Member of the two-component regulatory system HssS/HssR involved in intracellular heme homeostasis and tempering of staphylococcal virulence. HssS functions as a heme sensor histidine kinase which is autophosphorylated at a histidine residue and transfers its phosphate group to an aspartate residue of HssR. HssR/HssS activates the expression of hrtAB, an efflux pump, in response to extracellular heme, hemin, hemoglobin or blood.</text>
</comment>
<dbReference type="EMBL" id="LNQP01000025">
    <property type="protein sequence ID" value="KSU88317.1"/>
    <property type="molecule type" value="Genomic_DNA"/>
</dbReference>
<evidence type="ECO:0000256" key="12">
    <source>
        <dbReference type="ARBA" id="ARBA00023012"/>
    </source>
</evidence>
<keyword evidence="5" id="KW-0597">Phosphoprotein</keyword>
<dbReference type="SMART" id="SM00388">
    <property type="entry name" value="HisKA"/>
    <property type="match status" value="1"/>
</dbReference>
<evidence type="ECO:0000256" key="10">
    <source>
        <dbReference type="ARBA" id="ARBA00022840"/>
    </source>
</evidence>
<dbReference type="FunFam" id="3.30.565.10:FF:000006">
    <property type="entry name" value="Sensor histidine kinase WalK"/>
    <property type="match status" value="1"/>
</dbReference>
<protein>
    <recommendedName>
        <fullName evidence="16">Heme sensor protein HssS</fullName>
        <ecNumber evidence="3">2.7.13.3</ecNumber>
    </recommendedName>
</protein>
<keyword evidence="7 17" id="KW-0812">Transmembrane</keyword>
<dbReference type="Pfam" id="PF00672">
    <property type="entry name" value="HAMP"/>
    <property type="match status" value="1"/>
</dbReference>
<dbReference type="GO" id="GO:0005886">
    <property type="term" value="C:plasma membrane"/>
    <property type="evidence" value="ECO:0007669"/>
    <property type="project" value="UniProtKB-SubCell"/>
</dbReference>
<keyword evidence="10" id="KW-0067">ATP-binding</keyword>
<dbReference type="Pfam" id="PF00512">
    <property type="entry name" value="HisKA"/>
    <property type="match status" value="1"/>
</dbReference>
<keyword evidence="9" id="KW-0418">Kinase</keyword>
<comment type="catalytic activity">
    <reaction evidence="1">
        <text>ATP + protein L-histidine = ADP + protein N-phospho-L-histidine.</text>
        <dbReference type="EC" id="2.7.13.3"/>
    </reaction>
</comment>
<comment type="caution">
    <text evidence="20">The sequence shown here is derived from an EMBL/GenBank/DDBJ whole genome shotgun (WGS) entry which is preliminary data.</text>
</comment>
<dbReference type="FunFam" id="1.10.287.130:FF:000001">
    <property type="entry name" value="Two-component sensor histidine kinase"/>
    <property type="match status" value="1"/>
</dbReference>
<dbReference type="InterPro" id="IPR004358">
    <property type="entry name" value="Sig_transdc_His_kin-like_C"/>
</dbReference>
<name>A0A0V8JN48_9BACI</name>
<evidence type="ECO:0000256" key="3">
    <source>
        <dbReference type="ARBA" id="ARBA00012438"/>
    </source>
</evidence>
<proteinExistence type="predicted"/>
<dbReference type="PRINTS" id="PR00344">
    <property type="entry name" value="BCTRLSENSOR"/>
</dbReference>
<sequence>MKSLYSKFVIITASIMLLSSVLAFLGSNLYYQQKLKPSNDAKNTEIALDIAEFINENPHIQLSDYLENIAEVGYQIYLVDAGDTERFFGAAFRDTALKNEVKAQVLNGEIYHGMRQFPKQTFVTGFFANELTNTIGVPITHNSKSYALFLRPDIKLLFNEMHLLLAWLLALTILLSIVLVLFSTNYLVKPISSLTAATKALAAGNFHPKLQTKRNDELGELSKSFLQMAQKLEQLDDMRKEFISNISHDIQSPLSTIKGYTGLLEQDSLTSEEKVQYISVINSEINRLSILTKQLLLLASLDRNEDMMKAQRFHVGKQIENLIKTHQWAIRERDLMITYSLPDITITGDPSLLSTVWDNLLTNAMKYNKPGGTIDVSIKVAHDYLVVSFQDTGIGLSTSQQKRIFDRFYRADTARSQTVEGTGLGLSIVSTIIKLHNGEIKVDSQKGEGTLFQIKLPIS</sequence>
<dbReference type="PANTHER" id="PTHR45528">
    <property type="entry name" value="SENSOR HISTIDINE KINASE CPXA"/>
    <property type="match status" value="1"/>
</dbReference>
<evidence type="ECO:0000256" key="16">
    <source>
        <dbReference type="ARBA" id="ARBA00040841"/>
    </source>
</evidence>
<keyword evidence="13" id="KW-0843">Virulence</keyword>
<dbReference type="SUPFAM" id="SSF47384">
    <property type="entry name" value="Homodimeric domain of signal transducing histidine kinase"/>
    <property type="match status" value="1"/>
</dbReference>
<keyword evidence="8" id="KW-0547">Nucleotide-binding</keyword>
<dbReference type="EC" id="2.7.13.3" evidence="3"/>
<keyword evidence="14 17" id="KW-0472">Membrane</keyword>
<dbReference type="CDD" id="cd00082">
    <property type="entry name" value="HisKA"/>
    <property type="match status" value="1"/>
</dbReference>
<dbReference type="RefSeq" id="WP_062686682.1">
    <property type="nucleotide sequence ID" value="NZ_KQ758641.1"/>
</dbReference>
<dbReference type="SUPFAM" id="SSF55874">
    <property type="entry name" value="ATPase domain of HSP90 chaperone/DNA topoisomerase II/histidine kinase"/>
    <property type="match status" value="1"/>
</dbReference>
<dbReference type="InterPro" id="IPR005467">
    <property type="entry name" value="His_kinase_dom"/>
</dbReference>
<dbReference type="AlphaFoldDB" id="A0A0V8JN48"/>
<dbReference type="Gene3D" id="6.10.340.10">
    <property type="match status" value="1"/>
</dbReference>
<keyword evidence="12" id="KW-0902">Two-component regulatory system</keyword>
<evidence type="ECO:0000256" key="8">
    <source>
        <dbReference type="ARBA" id="ARBA00022741"/>
    </source>
</evidence>
<dbReference type="InterPro" id="IPR050398">
    <property type="entry name" value="HssS/ArlS-like"/>
</dbReference>
<dbReference type="InterPro" id="IPR036097">
    <property type="entry name" value="HisK_dim/P_sf"/>
</dbReference>
<evidence type="ECO:0000259" key="19">
    <source>
        <dbReference type="PROSITE" id="PS50885"/>
    </source>
</evidence>
<evidence type="ECO:0000256" key="14">
    <source>
        <dbReference type="ARBA" id="ARBA00023136"/>
    </source>
</evidence>
<dbReference type="SUPFAM" id="SSF158472">
    <property type="entry name" value="HAMP domain-like"/>
    <property type="match status" value="1"/>
</dbReference>
<evidence type="ECO:0000256" key="5">
    <source>
        <dbReference type="ARBA" id="ARBA00022553"/>
    </source>
</evidence>
<dbReference type="Pfam" id="PF02518">
    <property type="entry name" value="HATPase_c"/>
    <property type="match status" value="1"/>
</dbReference>
<keyword evidence="4" id="KW-1003">Cell membrane</keyword>
<dbReference type="Gene3D" id="3.30.565.10">
    <property type="entry name" value="Histidine kinase-like ATPase, C-terminal domain"/>
    <property type="match status" value="1"/>
</dbReference>
<evidence type="ECO:0000256" key="11">
    <source>
        <dbReference type="ARBA" id="ARBA00022989"/>
    </source>
</evidence>
<comment type="subcellular location">
    <subcellularLocation>
        <location evidence="2">Cell membrane</location>
        <topology evidence="2">Multi-pass membrane protein</topology>
    </subcellularLocation>
</comment>
<dbReference type="Proteomes" id="UP000053681">
    <property type="component" value="Unassembled WGS sequence"/>
</dbReference>
<dbReference type="GO" id="GO:0000155">
    <property type="term" value="F:phosphorelay sensor kinase activity"/>
    <property type="evidence" value="ECO:0007669"/>
    <property type="project" value="InterPro"/>
</dbReference>
<evidence type="ECO:0000256" key="7">
    <source>
        <dbReference type="ARBA" id="ARBA00022692"/>
    </source>
</evidence>
<evidence type="ECO:0000256" key="15">
    <source>
        <dbReference type="ARBA" id="ARBA00037219"/>
    </source>
</evidence>
<dbReference type="InterPro" id="IPR003660">
    <property type="entry name" value="HAMP_dom"/>
</dbReference>
<keyword evidence="6" id="KW-0808">Transferase</keyword>
<evidence type="ECO:0000313" key="21">
    <source>
        <dbReference type="Proteomes" id="UP000053681"/>
    </source>
</evidence>